<protein>
    <recommendedName>
        <fullName evidence="5">TIL domain-containing protein</fullName>
    </recommendedName>
</protein>
<dbReference type="SUPFAM" id="SSF57567">
    <property type="entry name" value="Serine protease inhibitors"/>
    <property type="match status" value="1"/>
</dbReference>
<dbReference type="EMBL" id="BMAO01021846">
    <property type="protein sequence ID" value="GFQ77867.1"/>
    <property type="molecule type" value="Genomic_DNA"/>
</dbReference>
<evidence type="ECO:0008006" key="5">
    <source>
        <dbReference type="Google" id="ProtNLM"/>
    </source>
</evidence>
<dbReference type="OrthoDB" id="671595at2759"/>
<reference evidence="3" key="1">
    <citation type="submission" date="2020-07" db="EMBL/GenBank/DDBJ databases">
        <title>Multicomponent nature underlies the extraordinary mechanical properties of spider dragline silk.</title>
        <authorList>
            <person name="Kono N."/>
            <person name="Nakamura H."/>
            <person name="Mori M."/>
            <person name="Yoshida Y."/>
            <person name="Ohtoshi R."/>
            <person name="Malay A.D."/>
            <person name="Moran D.A.P."/>
            <person name="Tomita M."/>
            <person name="Numata K."/>
            <person name="Arakawa K."/>
        </authorList>
    </citation>
    <scope>NUCLEOTIDE SEQUENCE</scope>
</reference>
<dbReference type="CDD" id="cd19941">
    <property type="entry name" value="TIL"/>
    <property type="match status" value="1"/>
</dbReference>
<feature type="signal peptide" evidence="2">
    <location>
        <begin position="1"/>
        <end position="20"/>
    </location>
</feature>
<name>A0A8X6HNA0_TRICU</name>
<accession>A0A8X6HNA0</accession>
<evidence type="ECO:0000256" key="2">
    <source>
        <dbReference type="SAM" id="SignalP"/>
    </source>
</evidence>
<evidence type="ECO:0000313" key="4">
    <source>
        <dbReference type="Proteomes" id="UP000887116"/>
    </source>
</evidence>
<feature type="compositionally biased region" description="Low complexity" evidence="1">
    <location>
        <begin position="97"/>
        <end position="107"/>
    </location>
</feature>
<feature type="chain" id="PRO_5036476582" description="TIL domain-containing protein" evidence="2">
    <location>
        <begin position="21"/>
        <end position="122"/>
    </location>
</feature>
<proteinExistence type="predicted"/>
<keyword evidence="4" id="KW-1185">Reference proteome</keyword>
<dbReference type="AlphaFoldDB" id="A0A8X6HNA0"/>
<dbReference type="Gene3D" id="2.10.25.10">
    <property type="entry name" value="Laminin"/>
    <property type="match status" value="1"/>
</dbReference>
<keyword evidence="2" id="KW-0732">Signal</keyword>
<feature type="compositionally biased region" description="Polar residues" evidence="1">
    <location>
        <begin position="83"/>
        <end position="96"/>
    </location>
</feature>
<feature type="region of interest" description="Disordered" evidence="1">
    <location>
        <begin position="78"/>
        <end position="122"/>
    </location>
</feature>
<dbReference type="InterPro" id="IPR036084">
    <property type="entry name" value="Ser_inhib-like_sf"/>
</dbReference>
<gene>
    <name evidence="3" type="primary">NCL1_32703</name>
    <name evidence="3" type="ORF">TNCT_643191</name>
</gene>
<comment type="caution">
    <text evidence="3">The sequence shown here is derived from an EMBL/GenBank/DDBJ whole genome shotgun (WGS) entry which is preliminary data.</text>
</comment>
<sequence length="122" mass="13681">MKVLFAAAVLTVFVISQTHGFPRPRRFCFWNERESFPVDDCNSCNPSPDCGLVYEYGCNCIWGFTRDDNGICIPRDSCPRPTDGSSSDETSFKTEQTPSTTEESMNTSEEKTNINEEPTTTS</sequence>
<evidence type="ECO:0000256" key="1">
    <source>
        <dbReference type="SAM" id="MobiDB-lite"/>
    </source>
</evidence>
<evidence type="ECO:0000313" key="3">
    <source>
        <dbReference type="EMBL" id="GFQ77867.1"/>
    </source>
</evidence>
<organism evidence="3 4">
    <name type="scientific">Trichonephila clavata</name>
    <name type="common">Joro spider</name>
    <name type="synonym">Nephila clavata</name>
    <dbReference type="NCBI Taxonomy" id="2740835"/>
    <lineage>
        <taxon>Eukaryota</taxon>
        <taxon>Metazoa</taxon>
        <taxon>Ecdysozoa</taxon>
        <taxon>Arthropoda</taxon>
        <taxon>Chelicerata</taxon>
        <taxon>Arachnida</taxon>
        <taxon>Araneae</taxon>
        <taxon>Araneomorphae</taxon>
        <taxon>Entelegynae</taxon>
        <taxon>Araneoidea</taxon>
        <taxon>Nephilidae</taxon>
        <taxon>Trichonephila</taxon>
    </lineage>
</organism>
<dbReference type="Proteomes" id="UP000887116">
    <property type="component" value="Unassembled WGS sequence"/>
</dbReference>